<gene>
    <name evidence="3" type="ORF">OTU49_016207</name>
</gene>
<dbReference type="Pfam" id="PF00147">
    <property type="entry name" value="Fibrinogen_C"/>
    <property type="match status" value="1"/>
</dbReference>
<organism evidence="3 4">
    <name type="scientific">Cherax quadricarinatus</name>
    <name type="common">Australian red claw crayfish</name>
    <dbReference type="NCBI Taxonomy" id="27406"/>
    <lineage>
        <taxon>Eukaryota</taxon>
        <taxon>Metazoa</taxon>
        <taxon>Ecdysozoa</taxon>
        <taxon>Arthropoda</taxon>
        <taxon>Crustacea</taxon>
        <taxon>Multicrustacea</taxon>
        <taxon>Malacostraca</taxon>
        <taxon>Eumalacostraca</taxon>
        <taxon>Eucarida</taxon>
        <taxon>Decapoda</taxon>
        <taxon>Pleocyemata</taxon>
        <taxon>Astacidea</taxon>
        <taxon>Parastacoidea</taxon>
        <taxon>Parastacidae</taxon>
        <taxon>Cherax</taxon>
    </lineage>
</organism>
<protein>
    <recommendedName>
        <fullName evidence="2">Fibrinogen C-terminal domain-containing protein</fullName>
    </recommendedName>
</protein>
<dbReference type="Gene3D" id="3.90.215.10">
    <property type="entry name" value="Gamma Fibrinogen, chain A, domain 1"/>
    <property type="match status" value="1"/>
</dbReference>
<keyword evidence="4" id="KW-1185">Reference proteome</keyword>
<evidence type="ECO:0000313" key="3">
    <source>
        <dbReference type="EMBL" id="KAK8747882.1"/>
    </source>
</evidence>
<dbReference type="SMART" id="SM00186">
    <property type="entry name" value="FBG"/>
    <property type="match status" value="1"/>
</dbReference>
<dbReference type="PANTHER" id="PTHR19143:SF444">
    <property type="entry name" value="PROTEIN SCABROUS"/>
    <property type="match status" value="1"/>
</dbReference>
<evidence type="ECO:0000259" key="2">
    <source>
        <dbReference type="PROSITE" id="PS51406"/>
    </source>
</evidence>
<feature type="domain" description="Fibrinogen C-terminal" evidence="2">
    <location>
        <begin position="350"/>
        <end position="580"/>
    </location>
</feature>
<dbReference type="InterPro" id="IPR002181">
    <property type="entry name" value="Fibrinogen_a/b/g_C_dom"/>
</dbReference>
<dbReference type="GO" id="GO:0005615">
    <property type="term" value="C:extracellular space"/>
    <property type="evidence" value="ECO:0007669"/>
    <property type="project" value="TreeGrafter"/>
</dbReference>
<dbReference type="InterPro" id="IPR014716">
    <property type="entry name" value="Fibrinogen_a/b/g_C_1"/>
</dbReference>
<dbReference type="InterPro" id="IPR050373">
    <property type="entry name" value="Fibrinogen_C-term_domain"/>
</dbReference>
<feature type="region of interest" description="Disordered" evidence="1">
    <location>
        <begin position="27"/>
        <end position="47"/>
    </location>
</feature>
<feature type="compositionally biased region" description="Pro residues" evidence="1">
    <location>
        <begin position="27"/>
        <end position="40"/>
    </location>
</feature>
<dbReference type="EMBL" id="JARKIK010000013">
    <property type="protein sequence ID" value="KAK8747882.1"/>
    <property type="molecule type" value="Genomic_DNA"/>
</dbReference>
<proteinExistence type="predicted"/>
<dbReference type="CDD" id="cd00087">
    <property type="entry name" value="FReD"/>
    <property type="match status" value="1"/>
</dbReference>
<comment type="caution">
    <text evidence="3">The sequence shown here is derived from an EMBL/GenBank/DDBJ whole genome shotgun (WGS) entry which is preliminary data.</text>
</comment>
<dbReference type="SUPFAM" id="SSF56496">
    <property type="entry name" value="Fibrinogen C-terminal domain-like"/>
    <property type="match status" value="1"/>
</dbReference>
<feature type="non-terminal residue" evidence="3">
    <location>
        <position position="1"/>
    </location>
</feature>
<dbReference type="InterPro" id="IPR036056">
    <property type="entry name" value="Fibrinogen-like_C"/>
</dbReference>
<evidence type="ECO:0000313" key="4">
    <source>
        <dbReference type="Proteomes" id="UP001445076"/>
    </source>
</evidence>
<dbReference type="Gene3D" id="1.20.120.20">
    <property type="entry name" value="Apolipoprotein"/>
    <property type="match status" value="1"/>
</dbReference>
<dbReference type="PANTHER" id="PTHR19143">
    <property type="entry name" value="FIBRINOGEN/TENASCIN/ANGIOPOEITIN"/>
    <property type="match status" value="1"/>
</dbReference>
<name>A0AAW0Y7Z1_CHEQU</name>
<dbReference type="Proteomes" id="UP001445076">
    <property type="component" value="Unassembled WGS sequence"/>
</dbReference>
<accession>A0AAW0Y7Z1</accession>
<reference evidence="3 4" key="1">
    <citation type="journal article" date="2024" name="BMC Genomics">
        <title>Genome assembly of redclaw crayfish (Cherax quadricarinatus) provides insights into its immune adaptation and hypoxia tolerance.</title>
        <authorList>
            <person name="Liu Z."/>
            <person name="Zheng J."/>
            <person name="Li H."/>
            <person name="Fang K."/>
            <person name="Wang S."/>
            <person name="He J."/>
            <person name="Zhou D."/>
            <person name="Weng S."/>
            <person name="Chi M."/>
            <person name="Gu Z."/>
            <person name="He J."/>
            <person name="Li F."/>
            <person name="Wang M."/>
        </authorList>
    </citation>
    <scope>NUCLEOTIDE SEQUENCE [LARGE SCALE GENOMIC DNA]</scope>
    <source>
        <strain evidence="3">ZL_2023a</strain>
    </source>
</reference>
<dbReference type="PROSITE" id="PS51406">
    <property type="entry name" value="FIBRINOGEN_C_2"/>
    <property type="match status" value="1"/>
</dbReference>
<evidence type="ECO:0000256" key="1">
    <source>
        <dbReference type="SAM" id="MobiDB-lite"/>
    </source>
</evidence>
<dbReference type="AlphaFoldDB" id="A0AAW0Y7Z1"/>
<sequence length="592" mass="66098">LQPWCSVGTVPQVLSLPSLNLSLSHPPHSPPHLISPPSPLSSPFVTSGTSEDAAARFTLKGFEDILSFSSVRPGPVSTRYSSVSVMINYRDFRVLWLLVAVSASSSSADYEYTPVEDPLQSVWDRLDNLSQEIFKVFQEKLENQFQQLQREMNEKLESVKSKVEVKTSAINNNIMNNLGHVDNKMAEINRTITSWMQNYYDGHVRNDLDEARRKIEEHVDVKISALENKFVGNINILMNLLAGNASRSSGSLLPSDATVPAGSSALVEQRISNTVTTAVTSLESNLRDQLTHISNVVTSSHSIVDTINTHVSKINDKLSSGDGETGTGTHSCLNDSIAIELISTLEKARETPGFLPRDCSDHHWQQPEAPTGVFQIYPTMDSKAPISAFCEMGDENAKETGGWTVILRRRNTTFGLTNFNRTWAEYRQGFGIPGEGEWWFGLGALHALTYRQPYEVRFLMHDIERGYFHASYSNFRVEDETRNYRLIVNGFTGNVSQDALSTKHHGSPFSTFDRDNDQLSSVNCAVSNSGGWWFNSCYYTTLTAPFPTSANRDAKTIRWLNDNNLWLVLDDVVLMARPAGYSARFNAHLHGE</sequence>